<evidence type="ECO:0000313" key="1">
    <source>
        <dbReference type="EMBL" id="VDP52700.1"/>
    </source>
</evidence>
<dbReference type="AlphaFoldDB" id="A0A183P6S2"/>
<reference evidence="1 2" key="1">
    <citation type="submission" date="2018-11" db="EMBL/GenBank/DDBJ databases">
        <authorList>
            <consortium name="Pathogen Informatics"/>
        </authorList>
    </citation>
    <scope>NUCLEOTIDE SEQUENCE [LARGE SCALE GENOMIC DNA]</scope>
    <source>
        <strain>Denwood</strain>
        <strain evidence="2">Zambia</strain>
    </source>
</reference>
<evidence type="ECO:0000313" key="2">
    <source>
        <dbReference type="Proteomes" id="UP000269396"/>
    </source>
</evidence>
<dbReference type="EMBL" id="UZAL01030224">
    <property type="protein sequence ID" value="VDP52700.1"/>
    <property type="molecule type" value="Genomic_DNA"/>
</dbReference>
<protein>
    <submittedName>
        <fullName evidence="1">Uncharacterized protein</fullName>
    </submittedName>
</protein>
<dbReference type="Proteomes" id="UP000269396">
    <property type="component" value="Unassembled WGS sequence"/>
</dbReference>
<organism evidence="1 2">
    <name type="scientific">Schistosoma mattheei</name>
    <dbReference type="NCBI Taxonomy" id="31246"/>
    <lineage>
        <taxon>Eukaryota</taxon>
        <taxon>Metazoa</taxon>
        <taxon>Spiralia</taxon>
        <taxon>Lophotrochozoa</taxon>
        <taxon>Platyhelminthes</taxon>
        <taxon>Trematoda</taxon>
        <taxon>Digenea</taxon>
        <taxon>Strigeidida</taxon>
        <taxon>Schistosomatoidea</taxon>
        <taxon>Schistosomatidae</taxon>
        <taxon>Schistosoma</taxon>
    </lineage>
</organism>
<gene>
    <name evidence="1" type="ORF">SMTD_LOCUS10058</name>
</gene>
<accession>A0A183P6S2</accession>
<sequence>MATSREAWNTVDTATFIDDLALSLNTQQQIHVKIASGAEASAELGLNIYEEKRNILKYNAGISNQITLDDETLEEAEAIYGPKQHQ</sequence>
<name>A0A183P6S2_9TREM</name>
<proteinExistence type="predicted"/>
<keyword evidence="2" id="KW-1185">Reference proteome</keyword>